<dbReference type="EMBL" id="JACEIK010013589">
    <property type="protein sequence ID" value="MCE3216579.1"/>
    <property type="molecule type" value="Genomic_DNA"/>
</dbReference>
<feature type="non-terminal residue" evidence="1">
    <location>
        <position position="1"/>
    </location>
</feature>
<gene>
    <name evidence="1" type="ORF">HAX54_006955</name>
</gene>
<evidence type="ECO:0000313" key="2">
    <source>
        <dbReference type="Proteomes" id="UP000823775"/>
    </source>
</evidence>
<organism evidence="1 2">
    <name type="scientific">Datura stramonium</name>
    <name type="common">Jimsonweed</name>
    <name type="synonym">Common thornapple</name>
    <dbReference type="NCBI Taxonomy" id="4076"/>
    <lineage>
        <taxon>Eukaryota</taxon>
        <taxon>Viridiplantae</taxon>
        <taxon>Streptophyta</taxon>
        <taxon>Embryophyta</taxon>
        <taxon>Tracheophyta</taxon>
        <taxon>Spermatophyta</taxon>
        <taxon>Magnoliopsida</taxon>
        <taxon>eudicotyledons</taxon>
        <taxon>Gunneridae</taxon>
        <taxon>Pentapetalae</taxon>
        <taxon>asterids</taxon>
        <taxon>lamiids</taxon>
        <taxon>Solanales</taxon>
        <taxon>Solanaceae</taxon>
        <taxon>Solanoideae</taxon>
        <taxon>Datureae</taxon>
        <taxon>Datura</taxon>
    </lineage>
</organism>
<keyword evidence="2" id="KW-1185">Reference proteome</keyword>
<accession>A0ABS8WY54</accession>
<evidence type="ECO:0000313" key="1">
    <source>
        <dbReference type="EMBL" id="MCE3216579.1"/>
    </source>
</evidence>
<reference evidence="1 2" key="1">
    <citation type="journal article" date="2021" name="BMC Genomics">
        <title>Datura genome reveals duplications of psychoactive alkaloid biosynthetic genes and high mutation rate following tissue culture.</title>
        <authorList>
            <person name="Rajewski A."/>
            <person name="Carter-House D."/>
            <person name="Stajich J."/>
            <person name="Litt A."/>
        </authorList>
    </citation>
    <scope>NUCLEOTIDE SEQUENCE [LARGE SCALE GENOMIC DNA]</scope>
    <source>
        <strain evidence="1">AR-01</strain>
    </source>
</reference>
<dbReference type="Proteomes" id="UP000823775">
    <property type="component" value="Unassembled WGS sequence"/>
</dbReference>
<sequence length="92" mass="9831">SSSVKLDEAQGVVLHSLLSEAQKIKQALGAVVGDLHKCTELLGKLSTDMTSLQAQISLIQKEGVKSFNLVLKQVDSVSSRVEVSENELVVVV</sequence>
<protein>
    <submittedName>
        <fullName evidence="1">Uncharacterized protein</fullName>
    </submittedName>
</protein>
<name>A0ABS8WY54_DATST</name>
<proteinExistence type="predicted"/>
<comment type="caution">
    <text evidence="1">The sequence shown here is derived from an EMBL/GenBank/DDBJ whole genome shotgun (WGS) entry which is preliminary data.</text>
</comment>